<evidence type="ECO:0000256" key="1">
    <source>
        <dbReference type="SAM" id="Phobius"/>
    </source>
</evidence>
<keyword evidence="1" id="KW-0812">Transmembrane</keyword>
<gene>
    <name evidence="2" type="ORF">BJX63DRAFT_190829</name>
</gene>
<keyword evidence="1" id="KW-1133">Transmembrane helix</keyword>
<keyword evidence="1" id="KW-0472">Membrane</keyword>
<feature type="transmembrane region" description="Helical" evidence="1">
    <location>
        <begin position="6"/>
        <end position="26"/>
    </location>
</feature>
<accession>A0ABR4HH62</accession>
<evidence type="ECO:0008006" key="4">
    <source>
        <dbReference type="Google" id="ProtNLM"/>
    </source>
</evidence>
<reference evidence="2 3" key="1">
    <citation type="submission" date="2024-07" db="EMBL/GenBank/DDBJ databases">
        <title>Section-level genome sequencing and comparative genomics of Aspergillus sections Usti and Cavernicolus.</title>
        <authorList>
            <consortium name="Lawrence Berkeley National Laboratory"/>
            <person name="Nybo J.L."/>
            <person name="Vesth T.C."/>
            <person name="Theobald S."/>
            <person name="Frisvad J.C."/>
            <person name="Larsen T.O."/>
            <person name="Kjaerboelling I."/>
            <person name="Rothschild-Mancinelli K."/>
            <person name="Lyhne E.K."/>
            <person name="Kogle M.E."/>
            <person name="Barry K."/>
            <person name="Clum A."/>
            <person name="Na H."/>
            <person name="Ledsgaard L."/>
            <person name="Lin J."/>
            <person name="Lipzen A."/>
            <person name="Kuo A."/>
            <person name="Riley R."/>
            <person name="Mondo S."/>
            <person name="Labutti K."/>
            <person name="Haridas S."/>
            <person name="Pangalinan J."/>
            <person name="Salamov A.A."/>
            <person name="Simmons B.A."/>
            <person name="Magnuson J.K."/>
            <person name="Chen J."/>
            <person name="Drula E."/>
            <person name="Henrissat B."/>
            <person name="Wiebenga A."/>
            <person name="Lubbers R.J."/>
            <person name="Gomes A.C."/>
            <person name="Makela M.R."/>
            <person name="Stajich J."/>
            <person name="Grigoriev I.V."/>
            <person name="Mortensen U.H."/>
            <person name="De Vries R.P."/>
            <person name="Baker S.E."/>
            <person name="Andersen M.R."/>
        </authorList>
    </citation>
    <scope>NUCLEOTIDE SEQUENCE [LARGE SCALE GENOMIC DNA]</scope>
    <source>
        <strain evidence="2 3">CBS 588.65</strain>
    </source>
</reference>
<organism evidence="2 3">
    <name type="scientific">Aspergillus granulosus</name>
    <dbReference type="NCBI Taxonomy" id="176169"/>
    <lineage>
        <taxon>Eukaryota</taxon>
        <taxon>Fungi</taxon>
        <taxon>Dikarya</taxon>
        <taxon>Ascomycota</taxon>
        <taxon>Pezizomycotina</taxon>
        <taxon>Eurotiomycetes</taxon>
        <taxon>Eurotiomycetidae</taxon>
        <taxon>Eurotiales</taxon>
        <taxon>Aspergillaceae</taxon>
        <taxon>Aspergillus</taxon>
        <taxon>Aspergillus subgen. Nidulantes</taxon>
    </lineage>
</organism>
<dbReference type="Proteomes" id="UP001610334">
    <property type="component" value="Unassembled WGS sequence"/>
</dbReference>
<protein>
    <recommendedName>
        <fullName evidence="4">Secreted protein</fullName>
    </recommendedName>
</protein>
<name>A0ABR4HH62_9EURO</name>
<comment type="caution">
    <text evidence="2">The sequence shown here is derived from an EMBL/GenBank/DDBJ whole genome shotgun (WGS) entry which is preliminary data.</text>
</comment>
<keyword evidence="3" id="KW-1185">Reference proteome</keyword>
<evidence type="ECO:0000313" key="2">
    <source>
        <dbReference type="EMBL" id="KAL2814780.1"/>
    </source>
</evidence>
<dbReference type="EMBL" id="JBFXLT010000031">
    <property type="protein sequence ID" value="KAL2814780.1"/>
    <property type="molecule type" value="Genomic_DNA"/>
</dbReference>
<sequence>MHGSAFYIYLYTLFLDCSFLCSLPLFCPGRDYLRVTDWMCAMINGPVDFFSSLHHADPKYIHMCEAKGSLRRMHRDGIV</sequence>
<proteinExistence type="predicted"/>
<evidence type="ECO:0000313" key="3">
    <source>
        <dbReference type="Proteomes" id="UP001610334"/>
    </source>
</evidence>